<keyword evidence="5 6" id="KW-0472">Membrane</keyword>
<feature type="transmembrane region" description="Helical" evidence="6">
    <location>
        <begin position="392"/>
        <end position="415"/>
    </location>
</feature>
<dbReference type="RefSeq" id="WP_057906022.1">
    <property type="nucleotide sequence ID" value="NZ_AYYZ01000002.1"/>
</dbReference>
<dbReference type="PATRIC" id="fig|1423820.4.peg.429"/>
<dbReference type="Pfam" id="PF07690">
    <property type="entry name" value="MFS_1"/>
    <property type="match status" value="1"/>
</dbReference>
<gene>
    <name evidence="7" type="ORF">FC64_GL000428</name>
</gene>
<evidence type="ECO:0000256" key="3">
    <source>
        <dbReference type="ARBA" id="ARBA00022692"/>
    </source>
</evidence>
<feature type="transmembrane region" description="Helical" evidence="6">
    <location>
        <begin position="112"/>
        <end position="138"/>
    </location>
</feature>
<dbReference type="SUPFAM" id="SSF103473">
    <property type="entry name" value="MFS general substrate transporter"/>
    <property type="match status" value="1"/>
</dbReference>
<keyword evidence="2" id="KW-0813">Transport</keyword>
<proteinExistence type="predicted"/>
<comment type="caution">
    <text evidence="7">The sequence shown here is derived from an EMBL/GenBank/DDBJ whole genome shotgun (WGS) entry which is preliminary data.</text>
</comment>
<keyword evidence="4 6" id="KW-1133">Transmembrane helix</keyword>
<feature type="transmembrane region" description="Helical" evidence="6">
    <location>
        <begin position="334"/>
        <end position="351"/>
    </location>
</feature>
<feature type="transmembrane region" description="Helical" evidence="6">
    <location>
        <begin position="89"/>
        <end position="106"/>
    </location>
</feature>
<protein>
    <submittedName>
        <fullName evidence="7">Major facilitator transporter</fullName>
    </submittedName>
</protein>
<reference evidence="7 8" key="1">
    <citation type="journal article" date="2015" name="Genome Announc.">
        <title>Expanding the biotechnology potential of lactobacilli through comparative genomics of 213 strains and associated genera.</title>
        <authorList>
            <person name="Sun Z."/>
            <person name="Harris H.M."/>
            <person name="McCann A."/>
            <person name="Guo C."/>
            <person name="Argimon S."/>
            <person name="Zhang W."/>
            <person name="Yang X."/>
            <person name="Jeffery I.B."/>
            <person name="Cooney J.C."/>
            <person name="Kagawa T.F."/>
            <person name="Liu W."/>
            <person name="Song Y."/>
            <person name="Salvetti E."/>
            <person name="Wrobel A."/>
            <person name="Rasinkangas P."/>
            <person name="Parkhill J."/>
            <person name="Rea M.C."/>
            <person name="O'Sullivan O."/>
            <person name="Ritari J."/>
            <person name="Douillard F.P."/>
            <person name="Paul Ross R."/>
            <person name="Yang R."/>
            <person name="Briner A.E."/>
            <person name="Felis G.E."/>
            <person name="de Vos W.M."/>
            <person name="Barrangou R."/>
            <person name="Klaenhammer T.R."/>
            <person name="Caufield P.W."/>
            <person name="Cui Y."/>
            <person name="Zhang H."/>
            <person name="O'Toole P.W."/>
        </authorList>
    </citation>
    <scope>NUCLEOTIDE SEQUENCE [LARGE SCALE GENOMIC DNA]</scope>
    <source>
        <strain evidence="7 8">DSM 20653</strain>
    </source>
</reference>
<dbReference type="GO" id="GO:0005886">
    <property type="term" value="C:plasma membrane"/>
    <property type="evidence" value="ECO:0007669"/>
    <property type="project" value="UniProtKB-SubCell"/>
</dbReference>
<evidence type="ECO:0000256" key="1">
    <source>
        <dbReference type="ARBA" id="ARBA00004651"/>
    </source>
</evidence>
<dbReference type="PANTHER" id="PTHR19432">
    <property type="entry name" value="SUGAR TRANSPORTER"/>
    <property type="match status" value="1"/>
</dbReference>
<name>A0A0R1ZSF1_9LACO</name>
<feature type="transmembrane region" description="Helical" evidence="6">
    <location>
        <begin position="357"/>
        <end position="380"/>
    </location>
</feature>
<dbReference type="GO" id="GO:0022857">
    <property type="term" value="F:transmembrane transporter activity"/>
    <property type="evidence" value="ECO:0007669"/>
    <property type="project" value="InterPro"/>
</dbReference>
<evidence type="ECO:0000313" key="7">
    <source>
        <dbReference type="EMBL" id="KRM53516.1"/>
    </source>
</evidence>
<accession>A0A0R1ZSF1</accession>
<organism evidence="7 8">
    <name type="scientific">Ligilactobacillus araffinosus DSM 20653</name>
    <dbReference type="NCBI Taxonomy" id="1423820"/>
    <lineage>
        <taxon>Bacteria</taxon>
        <taxon>Bacillati</taxon>
        <taxon>Bacillota</taxon>
        <taxon>Bacilli</taxon>
        <taxon>Lactobacillales</taxon>
        <taxon>Lactobacillaceae</taxon>
        <taxon>Ligilactobacillus</taxon>
    </lineage>
</organism>
<dbReference type="InterPro" id="IPR011701">
    <property type="entry name" value="MFS"/>
</dbReference>
<dbReference type="Gene3D" id="1.20.1250.20">
    <property type="entry name" value="MFS general substrate transporter like domains"/>
    <property type="match status" value="1"/>
</dbReference>
<evidence type="ECO:0000256" key="6">
    <source>
        <dbReference type="SAM" id="Phobius"/>
    </source>
</evidence>
<feature type="transmembrane region" description="Helical" evidence="6">
    <location>
        <begin position="159"/>
        <end position="181"/>
    </location>
</feature>
<evidence type="ECO:0000313" key="8">
    <source>
        <dbReference type="Proteomes" id="UP000051291"/>
    </source>
</evidence>
<feature type="transmembrane region" description="Helical" evidence="6">
    <location>
        <begin position="57"/>
        <end position="77"/>
    </location>
</feature>
<feature type="transmembrane region" description="Helical" evidence="6">
    <location>
        <begin position="201"/>
        <end position="219"/>
    </location>
</feature>
<keyword evidence="8" id="KW-1185">Reference proteome</keyword>
<dbReference type="AlphaFoldDB" id="A0A0R1ZSF1"/>
<evidence type="ECO:0000256" key="2">
    <source>
        <dbReference type="ARBA" id="ARBA00022448"/>
    </source>
</evidence>
<dbReference type="STRING" id="1423820.FC64_GL000428"/>
<feature type="transmembrane region" description="Helical" evidence="6">
    <location>
        <begin position="427"/>
        <end position="448"/>
    </location>
</feature>
<dbReference type="CDD" id="cd17313">
    <property type="entry name" value="MFS_SLC45_SUC"/>
    <property type="match status" value="1"/>
</dbReference>
<dbReference type="EMBL" id="AYYZ01000002">
    <property type="protein sequence ID" value="KRM53516.1"/>
    <property type="molecule type" value="Genomic_DNA"/>
</dbReference>
<feature type="transmembrane region" description="Helical" evidence="6">
    <location>
        <begin position="304"/>
        <end position="322"/>
    </location>
</feature>
<dbReference type="Proteomes" id="UP000051291">
    <property type="component" value="Unassembled WGS sequence"/>
</dbReference>
<comment type="subcellular location">
    <subcellularLocation>
        <location evidence="1">Cell membrane</location>
        <topology evidence="1">Multi-pass membrane protein</topology>
    </subcellularLocation>
</comment>
<evidence type="ECO:0000256" key="4">
    <source>
        <dbReference type="ARBA" id="ARBA00022989"/>
    </source>
</evidence>
<dbReference type="InterPro" id="IPR036259">
    <property type="entry name" value="MFS_trans_sf"/>
</dbReference>
<sequence>MDNSQRKKRKAMPDLAMSVLMLMTFGNLGTSMAFSLQSSQMSRIFQTIGADPTKLGFFFILPPLAGMIVQPLVGWFSDHTWIPKIGRRLPYLIVGSVVAMIVMFLLPNSGSFGFGFGSMAALWFGAISILFMDLMSNMSMQPFKMMIGDMVNDKQKDKAWAWQTIWSNVGSFAAYLFPFGLSALGVANVAAKGVVPATVRYSFYIGAIILGVTALFTVFKVHEYDPETYNEYHGIDPEAQKKEKTSIKSILKNAPKVFWTLGLVEFFSWVSFQYLWTYAPGALSANIWHTTDATSAGFQAAGNWYGVLSAVQTVASILYGYVLSHLNDKTRKPFYSLGLVLAAGGFAMLAFCHSKVMSIVAFIFIGIGWVTINSIPFTILTNALDGKHDGTYIGLFNCWICLPQICASVASFALYPMFTKMSHGNGSAMMILFGAIFFIIGAFTVWVVKETKGNNAAAATEKMEAENLDTNE</sequence>
<feature type="transmembrane region" description="Helical" evidence="6">
    <location>
        <begin position="257"/>
        <end position="276"/>
    </location>
</feature>
<keyword evidence="3 6" id="KW-0812">Transmembrane</keyword>
<dbReference type="PANTHER" id="PTHR19432:SF35">
    <property type="entry name" value="SOLUTE CARRIER FAMILY 45 MEMBER 3 ISOFORM X1"/>
    <property type="match status" value="1"/>
</dbReference>
<evidence type="ECO:0000256" key="5">
    <source>
        <dbReference type="ARBA" id="ARBA00023136"/>
    </source>
</evidence>